<dbReference type="PANTHER" id="PTHR11439:SF517">
    <property type="entry name" value="CYSTEINE-RICH RLK (RECEPTOR-LIKE PROTEIN KINASE) 8"/>
    <property type="match status" value="1"/>
</dbReference>
<organism evidence="2">
    <name type="scientific">Glycine soja</name>
    <name type="common">Wild soybean</name>
    <dbReference type="NCBI Taxonomy" id="3848"/>
    <lineage>
        <taxon>Eukaryota</taxon>
        <taxon>Viridiplantae</taxon>
        <taxon>Streptophyta</taxon>
        <taxon>Embryophyta</taxon>
        <taxon>Tracheophyta</taxon>
        <taxon>Spermatophyta</taxon>
        <taxon>Magnoliopsida</taxon>
        <taxon>eudicotyledons</taxon>
        <taxon>Gunneridae</taxon>
        <taxon>Pentapetalae</taxon>
        <taxon>rosids</taxon>
        <taxon>fabids</taxon>
        <taxon>Fabales</taxon>
        <taxon>Fabaceae</taxon>
        <taxon>Papilionoideae</taxon>
        <taxon>50 kb inversion clade</taxon>
        <taxon>NPAAA clade</taxon>
        <taxon>indigoferoid/millettioid clade</taxon>
        <taxon>Phaseoleae</taxon>
        <taxon>Glycine</taxon>
        <taxon>Glycine subgen. Soja</taxon>
    </lineage>
</organism>
<accession>A0A0B2R186</accession>
<feature type="domain" description="Reverse transcriptase Ty1/copia-type" evidence="1">
    <location>
        <begin position="1"/>
        <end position="73"/>
    </location>
</feature>
<dbReference type="PANTHER" id="PTHR11439">
    <property type="entry name" value="GAG-POL-RELATED RETROTRANSPOSON"/>
    <property type="match status" value="1"/>
</dbReference>
<dbReference type="GO" id="GO:0052923">
    <property type="term" value="F:all-trans-nonaprenyl-diphosphate synthase (geranyl-diphosphate specific) activity"/>
    <property type="evidence" value="ECO:0007669"/>
    <property type="project" value="UniProtKB-EC"/>
</dbReference>
<feature type="non-terminal residue" evidence="2">
    <location>
        <position position="176"/>
    </location>
</feature>
<dbReference type="InterPro" id="IPR013103">
    <property type="entry name" value="RVT_2"/>
</dbReference>
<reference evidence="2" key="1">
    <citation type="submission" date="2014-07" db="EMBL/GenBank/DDBJ databases">
        <title>Identification of a novel salt tolerance gene in wild soybean by whole-genome sequencing.</title>
        <authorList>
            <person name="Lam H.-M."/>
            <person name="Qi X."/>
            <person name="Li M.-W."/>
            <person name="Liu X."/>
            <person name="Xie M."/>
            <person name="Ni M."/>
            <person name="Xu X."/>
        </authorList>
    </citation>
    <scope>NUCLEOTIDE SEQUENCE [LARGE SCALE GENOMIC DNA]</scope>
    <source>
        <tissue evidence="2">Root</tissue>
    </source>
</reference>
<feature type="non-terminal residue" evidence="2">
    <location>
        <position position="1"/>
    </location>
</feature>
<gene>
    <name evidence="2" type="ORF">glysoja_025521</name>
</gene>
<dbReference type="Proteomes" id="UP000053555">
    <property type="component" value="Unassembled WGS sequence"/>
</dbReference>
<evidence type="ECO:0000313" key="2">
    <source>
        <dbReference type="EMBL" id="KHN27716.1"/>
    </source>
</evidence>
<keyword evidence="2" id="KW-0808">Transferase</keyword>
<protein>
    <submittedName>
        <fullName evidence="2">Putative mitochondrial protein</fullName>
        <ecNumber evidence="2">2.5.1.84</ecNumber>
    </submittedName>
</protein>
<dbReference type="EC" id="2.5.1.84" evidence="2"/>
<dbReference type="Pfam" id="PF07727">
    <property type="entry name" value="RVT_2"/>
    <property type="match status" value="1"/>
</dbReference>
<proteinExistence type="predicted"/>
<evidence type="ECO:0000259" key="1">
    <source>
        <dbReference type="Pfam" id="PF07727"/>
    </source>
</evidence>
<name>A0A0B2R186_GLYSO</name>
<dbReference type="CDD" id="cd09272">
    <property type="entry name" value="RNase_HI_RT_Ty1"/>
    <property type="match status" value="1"/>
</dbReference>
<dbReference type="AlphaFoldDB" id="A0A0B2R186"/>
<sequence length="176" mass="20142">LIFTGNNPNLFEDFKESMSREFDMTDMGLMSYYLGMEVKQTENGIFVSQERYTKEVLKKFNMLDCNPMNTPMEGGLKLSKFDEGEKVDSTIFKSLVGSLRKSTTGFVFFMGDCVFTWSSKKQGIVTLSTCEAEYVAATSCTCHVIWLKRLLEEFQLLQKESTKIYVDNRSAQELAK</sequence>
<dbReference type="EMBL" id="KN653085">
    <property type="protein sequence ID" value="KHN27716.1"/>
    <property type="molecule type" value="Genomic_DNA"/>
</dbReference>